<name>A0A5A7R4G9_STRAF</name>
<dbReference type="AlphaFoldDB" id="A0A5A7R4G9"/>
<gene>
    <name evidence="1" type="ORF">STAS_29776</name>
</gene>
<sequence length="228" mass="24813">MRNSSGGTRLFGDDDFQHLLLVVVAGVAAQVGIGDSRDADRDLGVGGGWERAIDGEGGGGGGLVFVVIGEFLVVEEVLVFIEVVRSDGVISETPQIRSSFGGEKFELKIIRIDETSMQKGLRRWLSRVQLKNPCLGTWPRSHTKQACITRLRAVVGVCLPRREWPGALGTRRNLVHLGCGRFSLPEIGVSGVRGSPRAWPNCHWKLVALLLAEGDDGILGTFGWDFFF</sequence>
<protein>
    <submittedName>
        <fullName evidence="1">ATP-dependent helicase family protein</fullName>
    </submittedName>
</protein>
<comment type="caution">
    <text evidence="1">The sequence shown here is derived from an EMBL/GenBank/DDBJ whole genome shotgun (WGS) entry which is preliminary data.</text>
</comment>
<keyword evidence="1" id="KW-0067">ATP-binding</keyword>
<keyword evidence="2" id="KW-1185">Reference proteome</keyword>
<evidence type="ECO:0000313" key="1">
    <source>
        <dbReference type="EMBL" id="GER52328.1"/>
    </source>
</evidence>
<dbReference type="GO" id="GO:0004386">
    <property type="term" value="F:helicase activity"/>
    <property type="evidence" value="ECO:0007669"/>
    <property type="project" value="UniProtKB-KW"/>
</dbReference>
<evidence type="ECO:0000313" key="2">
    <source>
        <dbReference type="Proteomes" id="UP000325081"/>
    </source>
</evidence>
<reference evidence="2" key="1">
    <citation type="journal article" date="2019" name="Curr. Biol.">
        <title>Genome Sequence of Striga asiatica Provides Insight into the Evolution of Plant Parasitism.</title>
        <authorList>
            <person name="Yoshida S."/>
            <person name="Kim S."/>
            <person name="Wafula E.K."/>
            <person name="Tanskanen J."/>
            <person name="Kim Y.M."/>
            <person name="Honaas L."/>
            <person name="Yang Z."/>
            <person name="Spallek T."/>
            <person name="Conn C.E."/>
            <person name="Ichihashi Y."/>
            <person name="Cheong K."/>
            <person name="Cui S."/>
            <person name="Der J.P."/>
            <person name="Gundlach H."/>
            <person name="Jiao Y."/>
            <person name="Hori C."/>
            <person name="Ishida J.K."/>
            <person name="Kasahara H."/>
            <person name="Kiba T."/>
            <person name="Kim M.S."/>
            <person name="Koo N."/>
            <person name="Laohavisit A."/>
            <person name="Lee Y.H."/>
            <person name="Lumba S."/>
            <person name="McCourt P."/>
            <person name="Mortimer J.C."/>
            <person name="Mutuku J.M."/>
            <person name="Nomura T."/>
            <person name="Sasaki-Sekimoto Y."/>
            <person name="Seto Y."/>
            <person name="Wang Y."/>
            <person name="Wakatake T."/>
            <person name="Sakakibara H."/>
            <person name="Demura T."/>
            <person name="Yamaguchi S."/>
            <person name="Yoneyama K."/>
            <person name="Manabe R.I."/>
            <person name="Nelson D.C."/>
            <person name="Schulman A.H."/>
            <person name="Timko M.P."/>
            <person name="dePamphilis C.W."/>
            <person name="Choi D."/>
            <person name="Shirasu K."/>
        </authorList>
    </citation>
    <scope>NUCLEOTIDE SEQUENCE [LARGE SCALE GENOMIC DNA]</scope>
    <source>
        <strain evidence="2">cv. UVA1</strain>
    </source>
</reference>
<accession>A0A5A7R4G9</accession>
<dbReference type="Proteomes" id="UP000325081">
    <property type="component" value="Unassembled WGS sequence"/>
</dbReference>
<keyword evidence="1" id="KW-0378">Hydrolase</keyword>
<proteinExistence type="predicted"/>
<organism evidence="1 2">
    <name type="scientific">Striga asiatica</name>
    <name type="common">Asiatic witchweed</name>
    <name type="synonym">Buchnera asiatica</name>
    <dbReference type="NCBI Taxonomy" id="4170"/>
    <lineage>
        <taxon>Eukaryota</taxon>
        <taxon>Viridiplantae</taxon>
        <taxon>Streptophyta</taxon>
        <taxon>Embryophyta</taxon>
        <taxon>Tracheophyta</taxon>
        <taxon>Spermatophyta</taxon>
        <taxon>Magnoliopsida</taxon>
        <taxon>eudicotyledons</taxon>
        <taxon>Gunneridae</taxon>
        <taxon>Pentapetalae</taxon>
        <taxon>asterids</taxon>
        <taxon>lamiids</taxon>
        <taxon>Lamiales</taxon>
        <taxon>Orobanchaceae</taxon>
        <taxon>Buchnereae</taxon>
        <taxon>Striga</taxon>
    </lineage>
</organism>
<dbReference type="EMBL" id="BKCP01010292">
    <property type="protein sequence ID" value="GER52328.1"/>
    <property type="molecule type" value="Genomic_DNA"/>
</dbReference>
<keyword evidence="1" id="KW-0347">Helicase</keyword>
<keyword evidence="1" id="KW-0547">Nucleotide-binding</keyword>